<dbReference type="Pfam" id="PF08284">
    <property type="entry name" value="RVP_2"/>
    <property type="match status" value="1"/>
</dbReference>
<dbReference type="InterPro" id="IPR045358">
    <property type="entry name" value="Ty3_capsid"/>
</dbReference>
<evidence type="ECO:0000259" key="2">
    <source>
        <dbReference type="Pfam" id="PF19259"/>
    </source>
</evidence>
<evidence type="ECO:0000313" key="3">
    <source>
        <dbReference type="EMBL" id="KAL0326252.1"/>
    </source>
</evidence>
<dbReference type="InterPro" id="IPR032567">
    <property type="entry name" value="RTL1-rel"/>
</dbReference>
<dbReference type="CDD" id="cd00303">
    <property type="entry name" value="retropepsin_like"/>
    <property type="match status" value="1"/>
</dbReference>
<keyword evidence="1" id="KW-0175">Coiled coil</keyword>
<accession>A0AAW2M438</accession>
<dbReference type="Gene3D" id="2.40.70.10">
    <property type="entry name" value="Acid Proteases"/>
    <property type="match status" value="1"/>
</dbReference>
<dbReference type="Pfam" id="PF19259">
    <property type="entry name" value="Ty3_capsid"/>
    <property type="match status" value="1"/>
</dbReference>
<protein>
    <recommendedName>
        <fullName evidence="2">Ty3 transposon capsid-like protein domain-containing protein</fullName>
    </recommendedName>
</protein>
<proteinExistence type="predicted"/>
<comment type="caution">
    <text evidence="3">The sequence shown here is derived from an EMBL/GenBank/DDBJ whole genome shotgun (WGS) entry which is preliminary data.</text>
</comment>
<feature type="domain" description="Ty3 transposon capsid-like protein" evidence="2">
    <location>
        <begin position="141"/>
        <end position="289"/>
    </location>
</feature>
<evidence type="ECO:0000256" key="1">
    <source>
        <dbReference type="SAM" id="Coils"/>
    </source>
</evidence>
<dbReference type="PANTHER" id="PTHR15503:SF40">
    <property type="match status" value="1"/>
</dbReference>
<organism evidence="3">
    <name type="scientific">Sesamum radiatum</name>
    <name type="common">Black benniseed</name>
    <dbReference type="NCBI Taxonomy" id="300843"/>
    <lineage>
        <taxon>Eukaryota</taxon>
        <taxon>Viridiplantae</taxon>
        <taxon>Streptophyta</taxon>
        <taxon>Embryophyta</taxon>
        <taxon>Tracheophyta</taxon>
        <taxon>Spermatophyta</taxon>
        <taxon>Magnoliopsida</taxon>
        <taxon>eudicotyledons</taxon>
        <taxon>Gunneridae</taxon>
        <taxon>Pentapetalae</taxon>
        <taxon>asterids</taxon>
        <taxon>lamiids</taxon>
        <taxon>Lamiales</taxon>
        <taxon>Pedaliaceae</taxon>
        <taxon>Sesamum</taxon>
    </lineage>
</organism>
<gene>
    <name evidence="3" type="ORF">Sradi_5194500</name>
</gene>
<name>A0AAW2M438_SESRA</name>
<reference evidence="3" key="2">
    <citation type="journal article" date="2024" name="Plant">
        <title>Genomic evolution and insights into agronomic trait innovations of Sesamum species.</title>
        <authorList>
            <person name="Miao H."/>
            <person name="Wang L."/>
            <person name="Qu L."/>
            <person name="Liu H."/>
            <person name="Sun Y."/>
            <person name="Le M."/>
            <person name="Wang Q."/>
            <person name="Wei S."/>
            <person name="Zheng Y."/>
            <person name="Lin W."/>
            <person name="Duan Y."/>
            <person name="Cao H."/>
            <person name="Xiong S."/>
            <person name="Wang X."/>
            <person name="Wei L."/>
            <person name="Li C."/>
            <person name="Ma Q."/>
            <person name="Ju M."/>
            <person name="Zhao R."/>
            <person name="Li G."/>
            <person name="Mu C."/>
            <person name="Tian Q."/>
            <person name="Mei H."/>
            <person name="Zhang T."/>
            <person name="Gao T."/>
            <person name="Zhang H."/>
        </authorList>
    </citation>
    <scope>NUCLEOTIDE SEQUENCE</scope>
    <source>
        <strain evidence="3">G02</strain>
    </source>
</reference>
<reference evidence="3" key="1">
    <citation type="submission" date="2020-06" db="EMBL/GenBank/DDBJ databases">
        <authorList>
            <person name="Li T."/>
            <person name="Hu X."/>
            <person name="Zhang T."/>
            <person name="Song X."/>
            <person name="Zhang H."/>
            <person name="Dai N."/>
            <person name="Sheng W."/>
            <person name="Hou X."/>
            <person name="Wei L."/>
        </authorList>
    </citation>
    <scope>NUCLEOTIDE SEQUENCE</scope>
    <source>
        <strain evidence="3">G02</strain>
        <tissue evidence="3">Leaf</tissue>
    </source>
</reference>
<sequence>MANGTRLKELQEFQRKTELVLMDEKAKRQASDDQLHTRLDQINEAQEGLQATVMNLEHSKGAMQQQLNSIAEQLQNYNRNKSILGEGLTASIERGSSSRITALHPPSEENPTQYNAIHRMEFPLFNGEEARIWVRRCNRYFQMIPIPEEQKVPLASVYMQGRAELWYQGHVEKRGVPTWSELTIIVLERFEDLDHERVVSEFNMLHQDTTVNAYLEKFEVLEAHMLIFNKNLDEAFFMMKFISGLKEEIKGYVATMKPTTLDQAIVLARKQENMVNAILRKTNQHQKTNQGKPIFKPPNKGPPYKPSFKPSFRYREENPQPKRFLTEAEVRARKEKNLCYKCDEPYTPGHRCKYRQVHMLITEEEAKAYEEGEEQIEDSPEDEDATVSFHAMGGNNSNKTLRINGKVNGKDIYILIDSGSTHYFIDEKLVQVLGCTLEQTTPMAVRIADGGRVMSKYFCPTFCWEVHGHHFSYPVRVLKLGGYDCVLGCDWLNINNPIELDFHQLQVTITQSGKKIILKALTEKGDLKTLSAYSLSEATRRGTME</sequence>
<dbReference type="EMBL" id="JACGWJ010000023">
    <property type="protein sequence ID" value="KAL0326252.1"/>
    <property type="molecule type" value="Genomic_DNA"/>
</dbReference>
<dbReference type="SUPFAM" id="SSF50630">
    <property type="entry name" value="Acid proteases"/>
    <property type="match status" value="1"/>
</dbReference>
<dbReference type="PANTHER" id="PTHR15503">
    <property type="entry name" value="LDOC1 RELATED"/>
    <property type="match status" value="1"/>
</dbReference>
<dbReference type="AlphaFoldDB" id="A0AAW2M438"/>
<feature type="coiled-coil region" evidence="1">
    <location>
        <begin position="39"/>
        <end position="80"/>
    </location>
</feature>
<dbReference type="InterPro" id="IPR021109">
    <property type="entry name" value="Peptidase_aspartic_dom_sf"/>
</dbReference>